<keyword evidence="3" id="KW-1185">Reference proteome</keyword>
<evidence type="ECO:0000313" key="2">
    <source>
        <dbReference type="EMBL" id="GLC58561.1"/>
    </source>
</evidence>
<comment type="caution">
    <text evidence="2">The sequence shown here is derived from an EMBL/GenBank/DDBJ whole genome shotgun (WGS) entry which is preliminary data.</text>
</comment>
<sequence>MPYDTNKAVTEHRAAAGTEGRMTTRSMHIGAANPTTTGGVPLGYGTPSIARRGLEVVIAIAAPTECHASRSSSLAIVTPDDGQSPSPAISPARESCAARAPTHRAHVTHGLTGPYSPRPQSPQRRGAATPITTGTRQATAPAAPPVPARHARPPATGGGQLRGTSLRRCSPPAPGIIITA</sequence>
<accession>A0A9W6F7I1</accession>
<organism evidence="2 3">
    <name type="scientific">Pleodorina starrii</name>
    <dbReference type="NCBI Taxonomy" id="330485"/>
    <lineage>
        <taxon>Eukaryota</taxon>
        <taxon>Viridiplantae</taxon>
        <taxon>Chlorophyta</taxon>
        <taxon>core chlorophytes</taxon>
        <taxon>Chlorophyceae</taxon>
        <taxon>CS clade</taxon>
        <taxon>Chlamydomonadales</taxon>
        <taxon>Volvocaceae</taxon>
        <taxon>Pleodorina</taxon>
    </lineage>
</organism>
<evidence type="ECO:0000313" key="3">
    <source>
        <dbReference type="Proteomes" id="UP001165080"/>
    </source>
</evidence>
<feature type="compositionally biased region" description="Low complexity" evidence="1">
    <location>
        <begin position="132"/>
        <end position="141"/>
    </location>
</feature>
<dbReference type="AlphaFoldDB" id="A0A9W6F7I1"/>
<evidence type="ECO:0000256" key="1">
    <source>
        <dbReference type="SAM" id="MobiDB-lite"/>
    </source>
</evidence>
<feature type="compositionally biased region" description="Polar residues" evidence="1">
    <location>
        <begin position="69"/>
        <end position="87"/>
    </location>
</feature>
<feature type="region of interest" description="Disordered" evidence="1">
    <location>
        <begin position="1"/>
        <end position="21"/>
    </location>
</feature>
<name>A0A9W6F7I1_9CHLO</name>
<dbReference type="Proteomes" id="UP001165080">
    <property type="component" value="Unassembled WGS sequence"/>
</dbReference>
<feature type="region of interest" description="Disordered" evidence="1">
    <location>
        <begin position="68"/>
        <end position="180"/>
    </location>
</feature>
<protein>
    <submittedName>
        <fullName evidence="2">Uncharacterized protein</fullName>
    </submittedName>
</protein>
<proteinExistence type="predicted"/>
<dbReference type="EMBL" id="BRXU01000023">
    <property type="protein sequence ID" value="GLC58561.1"/>
    <property type="molecule type" value="Genomic_DNA"/>
</dbReference>
<reference evidence="2 3" key="1">
    <citation type="journal article" date="2023" name="Commun. Biol.">
        <title>Reorganization of the ancestral sex-determining regions during the evolution of trioecy in Pleodorina starrii.</title>
        <authorList>
            <person name="Takahashi K."/>
            <person name="Suzuki S."/>
            <person name="Kawai-Toyooka H."/>
            <person name="Yamamoto K."/>
            <person name="Hamaji T."/>
            <person name="Ootsuki R."/>
            <person name="Yamaguchi H."/>
            <person name="Kawachi M."/>
            <person name="Higashiyama T."/>
            <person name="Nozaki H."/>
        </authorList>
    </citation>
    <scope>NUCLEOTIDE SEQUENCE [LARGE SCALE GENOMIC DNA]</scope>
    <source>
        <strain evidence="2 3">NIES-4479</strain>
    </source>
</reference>
<gene>
    <name evidence="2" type="primary">PLESTMB000292</name>
    <name evidence="2" type="ORF">PLESTB_001374700</name>
</gene>